<evidence type="ECO:0000313" key="6">
    <source>
        <dbReference type="Proteomes" id="UP000254537"/>
    </source>
</evidence>
<keyword evidence="3" id="KW-0812">Transmembrane</keyword>
<feature type="domain" description="PNPLA" evidence="4">
    <location>
        <begin position="38"/>
        <end position="279"/>
    </location>
</feature>
<dbReference type="KEGG" id="ccah:DWG20_13135"/>
<dbReference type="AlphaFoldDB" id="A0A345Y8P7"/>
<dbReference type="GO" id="GO:0016787">
    <property type="term" value="F:hydrolase activity"/>
    <property type="evidence" value="ECO:0007669"/>
    <property type="project" value="UniProtKB-UniRule"/>
</dbReference>
<name>A0A345Y8P7_9NEIS</name>
<dbReference type="InterPro" id="IPR024282">
    <property type="entry name" value="DUF3376"/>
</dbReference>
<evidence type="ECO:0000256" key="1">
    <source>
        <dbReference type="ARBA" id="ARBA00023098"/>
    </source>
</evidence>
<feature type="active site" description="Nucleophile" evidence="2">
    <location>
        <position position="88"/>
    </location>
</feature>
<comment type="caution">
    <text evidence="2">Lacks conserved residue(s) required for the propagation of feature annotation.</text>
</comment>
<gene>
    <name evidence="5" type="ORF">DWG20_13135</name>
</gene>
<feature type="transmembrane region" description="Helical" evidence="3">
    <location>
        <begin position="838"/>
        <end position="859"/>
    </location>
</feature>
<dbReference type="InterPro" id="IPR019894">
    <property type="entry name" value="Patatin-related_protein"/>
</dbReference>
<dbReference type="Gene3D" id="3.40.1090.10">
    <property type="entry name" value="Cytosolic phospholipase A2 catalytic domain"/>
    <property type="match status" value="2"/>
</dbReference>
<accession>A0A345Y8P7</accession>
<dbReference type="Proteomes" id="UP000254537">
    <property type="component" value="Chromosome"/>
</dbReference>
<dbReference type="OrthoDB" id="8728704at2"/>
<evidence type="ECO:0000256" key="2">
    <source>
        <dbReference type="PROSITE-ProRule" id="PRU01161"/>
    </source>
</evidence>
<keyword evidence="3" id="KW-1133">Transmembrane helix</keyword>
<proteinExistence type="predicted"/>
<dbReference type="EMBL" id="CP031337">
    <property type="protein sequence ID" value="AXK40299.1"/>
    <property type="molecule type" value="Genomic_DNA"/>
</dbReference>
<evidence type="ECO:0000256" key="3">
    <source>
        <dbReference type="SAM" id="Phobius"/>
    </source>
</evidence>
<keyword evidence="3" id="KW-0472">Membrane</keyword>
<keyword evidence="1 2" id="KW-0443">Lipid metabolism</keyword>
<dbReference type="SUPFAM" id="SSF52151">
    <property type="entry name" value="FabD/lysophospholipase-like"/>
    <property type="match status" value="1"/>
</dbReference>
<dbReference type="InterPro" id="IPR016035">
    <property type="entry name" value="Acyl_Trfase/lysoPLipase"/>
</dbReference>
<dbReference type="PROSITE" id="PS51635">
    <property type="entry name" value="PNPLA"/>
    <property type="match status" value="1"/>
</dbReference>
<evidence type="ECO:0000259" key="4">
    <source>
        <dbReference type="PROSITE" id="PS51635"/>
    </source>
</evidence>
<dbReference type="Pfam" id="PF11856">
    <property type="entry name" value="DUF3376"/>
    <property type="match status" value="1"/>
</dbReference>
<evidence type="ECO:0000313" key="5">
    <source>
        <dbReference type="EMBL" id="AXK40299.1"/>
    </source>
</evidence>
<keyword evidence="2" id="KW-0442">Lipid degradation</keyword>
<protein>
    <submittedName>
        <fullName evidence="5">Patatin-like protein</fullName>
    </submittedName>
</protein>
<dbReference type="Pfam" id="PF01734">
    <property type="entry name" value="Patatin"/>
    <property type="match status" value="1"/>
</dbReference>
<feature type="active site" description="Proton acceptor" evidence="2">
    <location>
        <position position="266"/>
    </location>
</feature>
<dbReference type="GO" id="GO:0016042">
    <property type="term" value="P:lipid catabolic process"/>
    <property type="evidence" value="ECO:0007669"/>
    <property type="project" value="UniProtKB-UniRule"/>
</dbReference>
<feature type="transmembrane region" description="Helical" evidence="3">
    <location>
        <begin position="811"/>
        <end position="831"/>
    </location>
</feature>
<reference evidence="5 6" key="1">
    <citation type="submission" date="2018-07" db="EMBL/GenBank/DDBJ databases">
        <title>Crenobacter cavernae sp. nov., isolated from a karst cave.</title>
        <authorList>
            <person name="Zhu H."/>
        </authorList>
    </citation>
    <scope>NUCLEOTIDE SEQUENCE [LARGE SCALE GENOMIC DNA]</scope>
    <source>
        <strain evidence="5 6">K1W11S-77</strain>
    </source>
</reference>
<dbReference type="InterPro" id="IPR002641">
    <property type="entry name" value="PNPLA_dom"/>
</dbReference>
<dbReference type="NCBIfam" id="TIGR03607">
    <property type="entry name" value="patatin-like protein"/>
    <property type="match status" value="1"/>
</dbReference>
<feature type="short sequence motif" description="GXSXG" evidence="2">
    <location>
        <begin position="86"/>
        <end position="90"/>
    </location>
</feature>
<feature type="short sequence motif" description="DGA/G" evidence="2">
    <location>
        <begin position="266"/>
        <end position="268"/>
    </location>
</feature>
<sequence length="878" mass="99295">MLHTRFRWHTGQISNPEGLMDNKQALSSEEVNETRIALAFFGGVALAIYESGVAVEFFRLVNGEGVYGALKQKSRSGDVSVDIITGTSAGGLNGALLANAIVNRGDISKLLTLWREEGDIDKLLYGPFKSSPESLLDGDRFKNKIFEALIAKRAAPPSESALQPAIDLFLTATNLDGDRVVVTTPDHEEIPTRTHRQVFHFRYRKKEPGQDAIEINDFRTEEDLCLLAQAARASASFPLAFTPVLVKKSSLGSRALHLEADAYHIDGGVLDNKPIELALQAIAKRRANKKIRRLLFYIEPDPEKIHSRTCQDAPRSYSAPEVVLKALVDLPAYQSITTALQNIERRNQNVSDLRRTLEYYESVAAKYKESKAGVHEGAFSDLRYIEPTDAPTALFRAQEDGYLDLRLRRELTEDFFKLLMEVTGQARDLLSILSPQDQDAVSSVKNEIYRFKSLLLRAIDLKYHRRLYKYLIQIVRQLYPEPLKGTGGGTGDEWSYISETTRRLNLLKEMLYDQDELIAQLELSQAAALKSELVAIKAQLLEILEKTKSASTSKDLVAHFIDLSDRIVATDFFRRRLEFIQGVHSTVLQRLENEHSELQKQWESKASDVPGTRPFCQRIMEGYWALRDALDSFYLRDIIIYPMMPGDELASELEYIHFSRISPADANHFIPGLSTEDKIAGEKFFHFGGFLNKEWRGNDLTWGRLDTAEIIIRKLISDGPEQKRLIEEAHREIIEEMNSLDMGIYGVRSPSAAQMGPPRRDDLIGRQQLSAIPPEKKISWAWRGAITLLKIVRQTLAKTKASFLLKSLFEVLDRLILFMTGALVLFTWCFAKFLRVRILIWLIAAAAFIGLGAVLLLAWKNPLGKLWDGLLLRIADIF</sequence>
<organism evidence="5 6">
    <name type="scientific">Crenobacter cavernae</name>
    <dbReference type="NCBI Taxonomy" id="2290923"/>
    <lineage>
        <taxon>Bacteria</taxon>
        <taxon>Pseudomonadati</taxon>
        <taxon>Pseudomonadota</taxon>
        <taxon>Betaproteobacteria</taxon>
        <taxon>Neisseriales</taxon>
        <taxon>Neisseriaceae</taxon>
        <taxon>Crenobacter</taxon>
    </lineage>
</organism>
<keyword evidence="2" id="KW-0378">Hydrolase</keyword>